<sequence>MAEDNAENQIRLEDLTAAAAAAVFKGDVKNEDKDPVAQMEQYRKPIIGAINRLCITVGFEIALTCDILVASITANARAKFGIFPSWGLSQNLPHPKAIAKAILKNQERMMLKYKAIINDGFRLRFGETLKLEKEWAHEYYAGMKPEDFAAMQDFIAGHSSKPVKPTSKL</sequence>
<dbReference type="Proteomes" id="UP001497522">
    <property type="component" value="Chromosome 6"/>
</dbReference>
<protein>
    <submittedName>
        <fullName evidence="2">Uncharacterized protein</fullName>
    </submittedName>
</protein>
<evidence type="ECO:0000256" key="1">
    <source>
        <dbReference type="ARBA" id="ARBA00005254"/>
    </source>
</evidence>
<dbReference type="Pfam" id="PF00378">
    <property type="entry name" value="ECH_1"/>
    <property type="match status" value="1"/>
</dbReference>
<evidence type="ECO:0000313" key="2">
    <source>
        <dbReference type="EMBL" id="CAK9877565.1"/>
    </source>
</evidence>
<proteinExistence type="inferred from homology"/>
<dbReference type="PANTHER" id="PTHR43802:SF1">
    <property type="entry name" value="IP11341P-RELATED"/>
    <property type="match status" value="1"/>
</dbReference>
<keyword evidence="3" id="KW-1185">Reference proteome</keyword>
<dbReference type="Gene3D" id="3.90.226.10">
    <property type="entry name" value="2-enoyl-CoA Hydratase, Chain A, domain 1"/>
    <property type="match status" value="1"/>
</dbReference>
<dbReference type="SUPFAM" id="SSF52096">
    <property type="entry name" value="ClpP/crotonase"/>
    <property type="match status" value="1"/>
</dbReference>
<evidence type="ECO:0000313" key="3">
    <source>
        <dbReference type="Proteomes" id="UP001497522"/>
    </source>
</evidence>
<name>A0ABP1BNG4_9BRYO</name>
<dbReference type="EMBL" id="OZ023707">
    <property type="protein sequence ID" value="CAK9877565.1"/>
    <property type="molecule type" value="Genomic_DNA"/>
</dbReference>
<gene>
    <name evidence="2" type="ORF">CSSPJE1EN2_LOCUS19390</name>
</gene>
<organism evidence="2 3">
    <name type="scientific">Sphagnum jensenii</name>
    <dbReference type="NCBI Taxonomy" id="128206"/>
    <lineage>
        <taxon>Eukaryota</taxon>
        <taxon>Viridiplantae</taxon>
        <taxon>Streptophyta</taxon>
        <taxon>Embryophyta</taxon>
        <taxon>Bryophyta</taxon>
        <taxon>Sphagnophytina</taxon>
        <taxon>Sphagnopsida</taxon>
        <taxon>Sphagnales</taxon>
        <taxon>Sphagnaceae</taxon>
        <taxon>Sphagnum</taxon>
    </lineage>
</organism>
<reference evidence="2" key="1">
    <citation type="submission" date="2024-03" db="EMBL/GenBank/DDBJ databases">
        <authorList>
            <consortium name="ELIXIR-Norway"/>
            <consortium name="Elixir Norway"/>
        </authorList>
    </citation>
    <scope>NUCLEOTIDE SEQUENCE</scope>
</reference>
<dbReference type="PANTHER" id="PTHR43802">
    <property type="entry name" value="ENOYL-COA HYDRATASE"/>
    <property type="match status" value="1"/>
</dbReference>
<comment type="similarity">
    <text evidence="1">Belongs to the enoyl-CoA hydratase/isomerase family.</text>
</comment>
<dbReference type="InterPro" id="IPR029045">
    <property type="entry name" value="ClpP/crotonase-like_dom_sf"/>
</dbReference>
<accession>A0ABP1BNG4</accession>
<dbReference type="InterPro" id="IPR001753">
    <property type="entry name" value="Enoyl-CoA_hydra/iso"/>
</dbReference>